<name>A0A5B7KAU2_PORTR</name>
<organism evidence="2 3">
    <name type="scientific">Portunus trituberculatus</name>
    <name type="common">Swimming crab</name>
    <name type="synonym">Neptunus trituberculatus</name>
    <dbReference type="NCBI Taxonomy" id="210409"/>
    <lineage>
        <taxon>Eukaryota</taxon>
        <taxon>Metazoa</taxon>
        <taxon>Ecdysozoa</taxon>
        <taxon>Arthropoda</taxon>
        <taxon>Crustacea</taxon>
        <taxon>Multicrustacea</taxon>
        <taxon>Malacostraca</taxon>
        <taxon>Eumalacostraca</taxon>
        <taxon>Eucarida</taxon>
        <taxon>Decapoda</taxon>
        <taxon>Pleocyemata</taxon>
        <taxon>Brachyura</taxon>
        <taxon>Eubrachyura</taxon>
        <taxon>Portunoidea</taxon>
        <taxon>Portunidae</taxon>
        <taxon>Portuninae</taxon>
        <taxon>Portunus</taxon>
    </lineage>
</organism>
<accession>A0A5B7KAU2</accession>
<gene>
    <name evidence="2" type="ORF">E2C01_099960</name>
</gene>
<dbReference type="AlphaFoldDB" id="A0A5B7KAU2"/>
<reference evidence="2 3" key="1">
    <citation type="submission" date="2019-05" db="EMBL/GenBank/DDBJ databases">
        <title>Another draft genome of Portunus trituberculatus and its Hox gene families provides insights of decapod evolution.</title>
        <authorList>
            <person name="Jeong J.-H."/>
            <person name="Song I."/>
            <person name="Kim S."/>
            <person name="Choi T."/>
            <person name="Kim D."/>
            <person name="Ryu S."/>
            <person name="Kim W."/>
        </authorList>
    </citation>
    <scope>NUCLEOTIDE SEQUENCE [LARGE SCALE GENOMIC DNA]</scope>
    <source>
        <tissue evidence="2">Muscle</tissue>
    </source>
</reference>
<evidence type="ECO:0000313" key="2">
    <source>
        <dbReference type="EMBL" id="MPD04280.1"/>
    </source>
</evidence>
<evidence type="ECO:0000313" key="3">
    <source>
        <dbReference type="Proteomes" id="UP000324222"/>
    </source>
</evidence>
<evidence type="ECO:0000256" key="1">
    <source>
        <dbReference type="SAM" id="MobiDB-lite"/>
    </source>
</evidence>
<sequence>MKVDAAPEGDTNKWIGHTHVLSGMPELMHSASRSSLSESVWVLDRVPEFSRDRSSPRSLAPSLTPSSSASRATGLRPPRSCTPTINDMFLVTSVISRHIAFPSPVQGCLRVTHPEPRGCGE</sequence>
<proteinExistence type="predicted"/>
<dbReference type="EMBL" id="VSRR010140291">
    <property type="protein sequence ID" value="MPD04280.1"/>
    <property type="molecule type" value="Genomic_DNA"/>
</dbReference>
<dbReference type="Proteomes" id="UP000324222">
    <property type="component" value="Unassembled WGS sequence"/>
</dbReference>
<feature type="region of interest" description="Disordered" evidence="1">
    <location>
        <begin position="47"/>
        <end position="82"/>
    </location>
</feature>
<keyword evidence="3" id="KW-1185">Reference proteome</keyword>
<comment type="caution">
    <text evidence="2">The sequence shown here is derived from an EMBL/GenBank/DDBJ whole genome shotgun (WGS) entry which is preliminary data.</text>
</comment>
<feature type="compositionally biased region" description="Low complexity" evidence="1">
    <location>
        <begin position="56"/>
        <end position="73"/>
    </location>
</feature>
<protein>
    <submittedName>
        <fullName evidence="2">Uncharacterized protein</fullName>
    </submittedName>
</protein>